<dbReference type="InterPro" id="IPR025577">
    <property type="entry name" value="FlxA"/>
</dbReference>
<protein>
    <recommendedName>
        <fullName evidence="4">FlxA-like protein</fullName>
    </recommendedName>
</protein>
<dbReference type="RefSeq" id="WP_006221070.1">
    <property type="nucleotide sequence ID" value="NZ_CADILD010000001.1"/>
</dbReference>
<accession>A0A6S7DLD4</accession>
<proteinExistence type="predicted"/>
<feature type="region of interest" description="Disordered" evidence="1">
    <location>
        <begin position="31"/>
        <end position="69"/>
    </location>
</feature>
<dbReference type="Proteomes" id="UP000494105">
    <property type="component" value="Unassembled WGS sequence"/>
</dbReference>
<name>A0A6S7DLD4_9BURK</name>
<dbReference type="Pfam" id="PF14282">
    <property type="entry name" value="FlxA"/>
    <property type="match status" value="1"/>
</dbReference>
<sequence>MAINSIGGTSRIGSLADMWAQKIQANKEAKAASDAAATTVTPDGKIRVTNPGSMNVGGAKETEDTSNDDHFTRQIKELQKQLKRIMDQIAKVQASGMSDEMKAQQLQSLNGQAMQIQGQIQQVIIQQAKAAMAAAAAGG</sequence>
<evidence type="ECO:0000313" key="3">
    <source>
        <dbReference type="Proteomes" id="UP000494105"/>
    </source>
</evidence>
<evidence type="ECO:0000313" key="2">
    <source>
        <dbReference type="EMBL" id="CAB3818172.1"/>
    </source>
</evidence>
<gene>
    <name evidence="2" type="ORF">LMG1861_00108</name>
</gene>
<evidence type="ECO:0000256" key="1">
    <source>
        <dbReference type="SAM" id="MobiDB-lite"/>
    </source>
</evidence>
<organism evidence="2 3">
    <name type="scientific">Achromobacter piechaudii</name>
    <dbReference type="NCBI Taxonomy" id="72556"/>
    <lineage>
        <taxon>Bacteria</taxon>
        <taxon>Pseudomonadati</taxon>
        <taxon>Pseudomonadota</taxon>
        <taxon>Betaproteobacteria</taxon>
        <taxon>Burkholderiales</taxon>
        <taxon>Alcaligenaceae</taxon>
        <taxon>Achromobacter</taxon>
    </lineage>
</organism>
<evidence type="ECO:0008006" key="4">
    <source>
        <dbReference type="Google" id="ProtNLM"/>
    </source>
</evidence>
<reference evidence="2 3" key="1">
    <citation type="submission" date="2020-04" db="EMBL/GenBank/DDBJ databases">
        <authorList>
            <person name="De Canck E."/>
        </authorList>
    </citation>
    <scope>NUCLEOTIDE SEQUENCE [LARGE SCALE GENOMIC DNA]</scope>
    <source>
        <strain evidence="2 3">LMG 1861</strain>
    </source>
</reference>
<dbReference type="EMBL" id="CADILD010000001">
    <property type="protein sequence ID" value="CAB3818172.1"/>
    <property type="molecule type" value="Genomic_DNA"/>
</dbReference>
<feature type="compositionally biased region" description="Basic and acidic residues" evidence="1">
    <location>
        <begin position="60"/>
        <end position="69"/>
    </location>
</feature>
<dbReference type="AlphaFoldDB" id="A0A6S7DLD4"/>